<protein>
    <submittedName>
        <fullName evidence="7">Monosaccharide ABC transporter membrane protein, CUT2 family</fullName>
    </submittedName>
</protein>
<dbReference type="Pfam" id="PF02653">
    <property type="entry name" value="BPD_transp_2"/>
    <property type="match status" value="1"/>
</dbReference>
<keyword evidence="2" id="KW-1003">Cell membrane</keyword>
<dbReference type="CDD" id="cd06579">
    <property type="entry name" value="TM_PBP1_transp_AraH_like"/>
    <property type="match status" value="1"/>
</dbReference>
<reference evidence="7 8" key="1">
    <citation type="submission" date="2007-05" db="EMBL/GenBank/DDBJ databases">
        <title>Complete sequence of chromosome of Acidiphilium cryptum JF-5.</title>
        <authorList>
            <consortium name="US DOE Joint Genome Institute"/>
            <person name="Copeland A."/>
            <person name="Lucas S."/>
            <person name="Lapidus A."/>
            <person name="Barry K."/>
            <person name="Detter J.C."/>
            <person name="Glavina del Rio T."/>
            <person name="Hammon N."/>
            <person name="Israni S."/>
            <person name="Dalin E."/>
            <person name="Tice H."/>
            <person name="Pitluck S."/>
            <person name="Sims D."/>
            <person name="Brettin T."/>
            <person name="Bruce D."/>
            <person name="Han C."/>
            <person name="Schmutz J."/>
            <person name="Larimer F."/>
            <person name="Land M."/>
            <person name="Hauser L."/>
            <person name="Kyrpides N."/>
            <person name="Kim E."/>
            <person name="Magnuson T."/>
            <person name="Richardson P."/>
        </authorList>
    </citation>
    <scope>NUCLEOTIDE SEQUENCE [LARGE SCALE GENOMIC DNA]</scope>
    <source>
        <strain evidence="7 8">JF-5</strain>
    </source>
</reference>
<feature type="transmembrane region" description="Helical" evidence="6">
    <location>
        <begin position="133"/>
        <end position="151"/>
    </location>
</feature>
<keyword evidence="3 6" id="KW-0812">Transmembrane</keyword>
<feature type="transmembrane region" description="Helical" evidence="6">
    <location>
        <begin position="101"/>
        <end position="126"/>
    </location>
</feature>
<keyword evidence="8" id="KW-1185">Reference proteome</keyword>
<comment type="subcellular location">
    <subcellularLocation>
        <location evidence="1">Cell membrane</location>
        <topology evidence="1">Multi-pass membrane protein</topology>
    </subcellularLocation>
</comment>
<dbReference type="HOGENOM" id="CLU_028880_2_2_5"/>
<name>A5FXL9_ACICJ</name>
<dbReference type="PANTHER" id="PTHR32196">
    <property type="entry name" value="ABC TRANSPORTER PERMEASE PROTEIN YPHD-RELATED-RELATED"/>
    <property type="match status" value="1"/>
</dbReference>
<dbReference type="Proteomes" id="UP000000245">
    <property type="component" value="Chromosome"/>
</dbReference>
<dbReference type="InterPro" id="IPR001851">
    <property type="entry name" value="ABC_transp_permease"/>
</dbReference>
<dbReference type="GO" id="GO:0022857">
    <property type="term" value="F:transmembrane transporter activity"/>
    <property type="evidence" value="ECO:0007669"/>
    <property type="project" value="InterPro"/>
</dbReference>
<feature type="transmembrane region" description="Helical" evidence="6">
    <location>
        <begin position="70"/>
        <end position="95"/>
    </location>
</feature>
<feature type="transmembrane region" description="Helical" evidence="6">
    <location>
        <begin position="171"/>
        <end position="189"/>
    </location>
</feature>
<dbReference type="EMBL" id="CP000697">
    <property type="protein sequence ID" value="ABQ30351.1"/>
    <property type="molecule type" value="Genomic_DNA"/>
</dbReference>
<sequence length="334" mass="34135">MKPPETARPAAPRRRGRIEKHLGPVSCAIGLAVVIGLYALRQPLILSPFGLASLANVSVPLALAAIGQTIVLLGAGLDLSIGAEITLVNCFAATTMQGSPLGIGGIVVLSLLIGLGLGAVNGLIIAYGRVEPLIATFCTSFIYGGAALIILPRPGGTIPAGFANALTGNWGILPFSLVLLAAAVLLAWIPVFRSRLGRFIVAVGDDAESARVSGLPVRRVEMTSYVLAGLFAAIAALFLAAETTSGDPTIGSIYTLNSLAAAVLGGVALTGGRGTAIGPILGSFLLSIILNALGVFNVSAFWQDCIEGLILMVVLGLGGLRLLRGGNWLTVLRQ</sequence>
<dbReference type="eggNOG" id="COG1172">
    <property type="taxonomic scope" value="Bacteria"/>
</dbReference>
<evidence type="ECO:0000256" key="6">
    <source>
        <dbReference type="SAM" id="Phobius"/>
    </source>
</evidence>
<evidence type="ECO:0000256" key="4">
    <source>
        <dbReference type="ARBA" id="ARBA00022989"/>
    </source>
</evidence>
<evidence type="ECO:0000256" key="1">
    <source>
        <dbReference type="ARBA" id="ARBA00004651"/>
    </source>
</evidence>
<feature type="transmembrane region" description="Helical" evidence="6">
    <location>
        <begin position="21"/>
        <end position="39"/>
    </location>
</feature>
<feature type="transmembrane region" description="Helical" evidence="6">
    <location>
        <begin position="253"/>
        <end position="272"/>
    </location>
</feature>
<feature type="transmembrane region" description="Helical" evidence="6">
    <location>
        <begin position="284"/>
        <end position="302"/>
    </location>
</feature>
<keyword evidence="5 6" id="KW-0472">Membrane</keyword>
<feature type="transmembrane region" description="Helical" evidence="6">
    <location>
        <begin position="222"/>
        <end position="241"/>
    </location>
</feature>
<evidence type="ECO:0000256" key="2">
    <source>
        <dbReference type="ARBA" id="ARBA00022475"/>
    </source>
</evidence>
<dbReference type="KEGG" id="acr:Acry_1139"/>
<organism evidence="7 8">
    <name type="scientific">Acidiphilium cryptum (strain JF-5)</name>
    <dbReference type="NCBI Taxonomy" id="349163"/>
    <lineage>
        <taxon>Bacteria</taxon>
        <taxon>Pseudomonadati</taxon>
        <taxon>Pseudomonadota</taxon>
        <taxon>Alphaproteobacteria</taxon>
        <taxon>Acetobacterales</taxon>
        <taxon>Acidocellaceae</taxon>
        <taxon>Acidiphilium</taxon>
    </lineage>
</organism>
<gene>
    <name evidence="7" type="ordered locus">Acry_1139</name>
</gene>
<dbReference type="STRING" id="349163.Acry_1139"/>
<proteinExistence type="predicted"/>
<dbReference type="AlphaFoldDB" id="A5FXL9"/>
<keyword evidence="4 6" id="KW-1133">Transmembrane helix</keyword>
<dbReference type="RefSeq" id="WP_011942021.1">
    <property type="nucleotide sequence ID" value="NC_009484.1"/>
</dbReference>
<evidence type="ECO:0000256" key="3">
    <source>
        <dbReference type="ARBA" id="ARBA00022692"/>
    </source>
</evidence>
<dbReference type="GO" id="GO:0005886">
    <property type="term" value="C:plasma membrane"/>
    <property type="evidence" value="ECO:0007669"/>
    <property type="project" value="UniProtKB-SubCell"/>
</dbReference>
<feature type="transmembrane region" description="Helical" evidence="6">
    <location>
        <begin position="308"/>
        <end position="324"/>
    </location>
</feature>
<evidence type="ECO:0000313" key="7">
    <source>
        <dbReference type="EMBL" id="ABQ30351.1"/>
    </source>
</evidence>
<evidence type="ECO:0000256" key="5">
    <source>
        <dbReference type="ARBA" id="ARBA00023136"/>
    </source>
</evidence>
<accession>A5FXL9</accession>
<evidence type="ECO:0000313" key="8">
    <source>
        <dbReference type="Proteomes" id="UP000000245"/>
    </source>
</evidence>
<feature type="transmembrane region" description="Helical" evidence="6">
    <location>
        <begin position="45"/>
        <end position="63"/>
    </location>
</feature>